<protein>
    <submittedName>
        <fullName evidence="3">Uncharacterized protein</fullName>
    </submittedName>
</protein>
<proteinExistence type="predicted"/>
<accession>A0A7S1HQR2</accession>
<dbReference type="AlphaFoldDB" id="A0A7S1HQR2"/>
<keyword evidence="2" id="KW-0732">Signal</keyword>
<evidence type="ECO:0000256" key="1">
    <source>
        <dbReference type="SAM" id="Coils"/>
    </source>
</evidence>
<name>A0A7S1HQR2_9EUKA</name>
<feature type="signal peptide" evidence="2">
    <location>
        <begin position="1"/>
        <end position="30"/>
    </location>
</feature>
<organism evidence="3">
    <name type="scientific">Phaeocystis cordata</name>
    <dbReference type="NCBI Taxonomy" id="118079"/>
    <lineage>
        <taxon>Eukaryota</taxon>
        <taxon>Haptista</taxon>
        <taxon>Haptophyta</taxon>
        <taxon>Prymnesiophyceae</taxon>
        <taxon>Phaeocystales</taxon>
        <taxon>Phaeocystaceae</taxon>
        <taxon>Phaeocystis</taxon>
    </lineage>
</organism>
<feature type="chain" id="PRO_5030625776" evidence="2">
    <location>
        <begin position="31"/>
        <end position="220"/>
    </location>
</feature>
<dbReference type="EMBL" id="HBFZ01001834">
    <property type="protein sequence ID" value="CAD8988446.1"/>
    <property type="molecule type" value="Transcribed_RNA"/>
</dbReference>
<reference evidence="3" key="1">
    <citation type="submission" date="2021-01" db="EMBL/GenBank/DDBJ databases">
        <authorList>
            <person name="Corre E."/>
            <person name="Pelletier E."/>
            <person name="Niang G."/>
            <person name="Scheremetjew M."/>
            <person name="Finn R."/>
            <person name="Kale V."/>
            <person name="Holt S."/>
            <person name="Cochrane G."/>
            <person name="Meng A."/>
            <person name="Brown T."/>
            <person name="Cohen L."/>
        </authorList>
    </citation>
    <scope>NUCLEOTIDE SEQUENCE</scope>
    <source>
        <strain evidence="3">RCC1383</strain>
    </source>
</reference>
<gene>
    <name evidence="3" type="ORF">PCOR1465_LOCUS1235</name>
</gene>
<evidence type="ECO:0000256" key="2">
    <source>
        <dbReference type="SAM" id="SignalP"/>
    </source>
</evidence>
<feature type="coiled-coil region" evidence="1">
    <location>
        <begin position="88"/>
        <end position="116"/>
    </location>
</feature>
<sequence>MRLAKRRFGAALACCLALTILAAAAGPVAAESMECSECGLNAEGECVHREDHTMEKSHEHVSCFLCGAVGQCSGSLEAGDDGDSDDAAAKEERKAAEEEEEAAAAAAKAEEALKTKATGASIMEAFMSNRDRRRRSLLTEGPRAETREVGGGLSLDLNAFQPCSQCGVNAAGQCVYLNDLDRRHSRGTISCFLCGYSGVCPHDVTFHCPEGQDHLCNSAG</sequence>
<keyword evidence="1" id="KW-0175">Coiled coil</keyword>
<evidence type="ECO:0000313" key="3">
    <source>
        <dbReference type="EMBL" id="CAD8988446.1"/>
    </source>
</evidence>